<dbReference type="InterPro" id="IPR018307">
    <property type="entry name" value="ABL9/DENND6_dom"/>
</dbReference>
<dbReference type="OrthoDB" id="26278at2759"/>
<evidence type="ECO:0000313" key="4">
    <source>
        <dbReference type="Proteomes" id="UP000183832"/>
    </source>
</evidence>
<dbReference type="InterPro" id="IPR037516">
    <property type="entry name" value="Tripartite_DENN"/>
</dbReference>
<reference evidence="3 4" key="1">
    <citation type="submission" date="2015-04" db="EMBL/GenBank/DDBJ databases">
        <authorList>
            <person name="Syromyatnikov M.Y."/>
            <person name="Popov V.N."/>
        </authorList>
    </citation>
    <scope>NUCLEOTIDE SEQUENCE [LARGE SCALE GENOMIC DNA]</scope>
</reference>
<comment type="similarity">
    <text evidence="1">Belongs to the AVL9 family.</text>
</comment>
<dbReference type="PANTHER" id="PTHR31017">
    <property type="entry name" value="LATE SECRETORY PATHWAY PROTEIN AVL9-RELATED"/>
    <property type="match status" value="1"/>
</dbReference>
<feature type="domain" description="UDENN" evidence="2">
    <location>
        <begin position="11"/>
        <end position="467"/>
    </location>
</feature>
<protein>
    <submittedName>
        <fullName evidence="3">CLUMA_CG019429, isoform A</fullName>
    </submittedName>
</protein>
<evidence type="ECO:0000256" key="1">
    <source>
        <dbReference type="ARBA" id="ARBA00038178"/>
    </source>
</evidence>
<keyword evidence="4" id="KW-1185">Reference proteome</keyword>
<name>A0A1J1J2P4_9DIPT</name>
<sequence length="545" mass="62885">MEESIDDPVILQISLIGFHHKKGWIQEFSYPEICAIDIDMEHLPTLCLPDQSHNFESDSVYFILPNKDSANDSKKVFGVSCFRQIPIEKLTNRSENDEFSRSSVQKSVCCLSRLPLFGYIEVKLNIIVDKIFEHGMFDCSEFLRESYNELNRCLTLRMLKSPENSNGNEFLNDFFIETCLRELILLWRHKILLLFKLLLIEKRVLFFGSPVKPVCATILSIISLHPQLLSDGLCNDFGSKDLTFEQSECEEFDVKTTPVIDKTPDSDKSDDIDCVKQITILPTIPPAEYLAPLQIFRNGFLCLPFISLHYFDVLTDKSHNGFIVGASNVLFQQKKNLVDVMIDVTNQTIDFIDLDIKKCLALTTEDLRFYDHVIKGIENPRADGYGTDSWIREQFESYFTSMLRTAYDSENRQDWECFNEHFMEVWVRSNNYQDWLAKKITSTSSGSGVSAFDTFPRGHPFARRNNARNVSDFKNKIVQSINNTQSARKINQAVNNTFSNAKTTFSSWLSNFSHQKDETANKDMMNMESRDKIENIDLTFDTLHK</sequence>
<dbReference type="PROSITE" id="PS50211">
    <property type="entry name" value="DENN"/>
    <property type="match status" value="1"/>
</dbReference>
<dbReference type="EMBL" id="CVRI01000067">
    <property type="protein sequence ID" value="CRL06709.1"/>
    <property type="molecule type" value="Genomic_DNA"/>
</dbReference>
<dbReference type="Pfam" id="PF09794">
    <property type="entry name" value="Avl9"/>
    <property type="match status" value="1"/>
</dbReference>
<gene>
    <name evidence="3" type="ORF">CLUMA_CG019429</name>
</gene>
<evidence type="ECO:0000313" key="3">
    <source>
        <dbReference type="EMBL" id="CRL06709.1"/>
    </source>
</evidence>
<accession>A0A1J1J2P4</accession>
<dbReference type="GO" id="GO:0005737">
    <property type="term" value="C:cytoplasm"/>
    <property type="evidence" value="ECO:0007669"/>
    <property type="project" value="TreeGrafter"/>
</dbReference>
<dbReference type="PANTHER" id="PTHR31017:SF1">
    <property type="entry name" value="LATE SECRETORY PATHWAY PROTEIN AVL9 HOMOLOG"/>
    <property type="match status" value="1"/>
</dbReference>
<evidence type="ECO:0000259" key="2">
    <source>
        <dbReference type="PROSITE" id="PS50211"/>
    </source>
</evidence>
<organism evidence="3 4">
    <name type="scientific">Clunio marinus</name>
    <dbReference type="NCBI Taxonomy" id="568069"/>
    <lineage>
        <taxon>Eukaryota</taxon>
        <taxon>Metazoa</taxon>
        <taxon>Ecdysozoa</taxon>
        <taxon>Arthropoda</taxon>
        <taxon>Hexapoda</taxon>
        <taxon>Insecta</taxon>
        <taxon>Pterygota</taxon>
        <taxon>Neoptera</taxon>
        <taxon>Endopterygota</taxon>
        <taxon>Diptera</taxon>
        <taxon>Nematocera</taxon>
        <taxon>Chironomoidea</taxon>
        <taxon>Chironomidae</taxon>
        <taxon>Clunio</taxon>
    </lineage>
</organism>
<dbReference type="Proteomes" id="UP000183832">
    <property type="component" value="Unassembled WGS sequence"/>
</dbReference>
<dbReference type="AlphaFoldDB" id="A0A1J1J2P4"/>
<proteinExistence type="inferred from homology"/>
<dbReference type="InterPro" id="IPR051731">
    <property type="entry name" value="DENND11/AVL9_GEFs"/>
</dbReference>